<dbReference type="InterPro" id="IPR050452">
    <property type="entry name" value="Metacaspase"/>
</dbReference>
<dbReference type="PANTHER" id="PTHR48104">
    <property type="entry name" value="METACASPASE-4"/>
    <property type="match status" value="1"/>
</dbReference>
<reference evidence="2 3" key="1">
    <citation type="submission" date="2020-08" db="EMBL/GenBank/DDBJ databases">
        <title>Functional genomics of gut bacteria from endangered species of beetles.</title>
        <authorList>
            <person name="Carlos-Shanley C."/>
        </authorList>
    </citation>
    <scope>NUCLEOTIDE SEQUENCE [LARGE SCALE GENOMIC DNA]</scope>
    <source>
        <strain evidence="2 3">S00239</strain>
    </source>
</reference>
<dbReference type="Proteomes" id="UP000562027">
    <property type="component" value="Unassembled WGS sequence"/>
</dbReference>
<dbReference type="AlphaFoldDB" id="A0A840LFS5"/>
<dbReference type="Gene3D" id="3.40.50.1460">
    <property type="match status" value="1"/>
</dbReference>
<protein>
    <recommendedName>
        <fullName evidence="1">Peptidase C14 caspase domain-containing protein</fullName>
    </recommendedName>
</protein>
<gene>
    <name evidence="2" type="ORF">HNP55_004419</name>
</gene>
<dbReference type="InterPro" id="IPR011600">
    <property type="entry name" value="Pept_C14_caspase"/>
</dbReference>
<evidence type="ECO:0000259" key="1">
    <source>
        <dbReference type="Pfam" id="PF00656"/>
    </source>
</evidence>
<evidence type="ECO:0000313" key="2">
    <source>
        <dbReference type="EMBL" id="MBB4845865.1"/>
    </source>
</evidence>
<organism evidence="2 3">
    <name type="scientific">Roseateles oligotrophus</name>
    <dbReference type="NCBI Taxonomy" id="1769250"/>
    <lineage>
        <taxon>Bacteria</taxon>
        <taxon>Pseudomonadati</taxon>
        <taxon>Pseudomonadota</taxon>
        <taxon>Betaproteobacteria</taxon>
        <taxon>Burkholderiales</taxon>
        <taxon>Sphaerotilaceae</taxon>
        <taxon>Roseateles</taxon>
    </lineage>
</organism>
<comment type="caution">
    <text evidence="2">The sequence shown here is derived from an EMBL/GenBank/DDBJ whole genome shotgun (WGS) entry which is preliminary data.</text>
</comment>
<sequence length="310" mass="32932">MASRTKPASASAATAPVKKPRALSLHIGLNAVSAAAYNGWEGPLAACEFDAGDMAAIAKAKGMKSTLLLTKKATRAAVLAQLRAAAKALKAGDLFFMSYSGHGGQVTDINSDEPDGKDETWCLFDGQLIDDELYFELSRFAAGVRVLVLSDSCHSGSVTRDVAPPPPQPHERPRLMPAAVARRVYTEHQAFYDKIQEDVAEQAAKARVVDPDAMLAQVGAAGHAAALVGSFKPAVVLISGCQDNQTSMDGQHNGAFTESLLKVWNQGKFKGDYKLFHQRIRAGLPPTQSPNLFVLGPAAAFLKQSPFTVG</sequence>
<keyword evidence="3" id="KW-1185">Reference proteome</keyword>
<dbReference type="RefSeq" id="WP_184304206.1">
    <property type="nucleotide sequence ID" value="NZ_JACHLP010000012.1"/>
</dbReference>
<dbReference type="EMBL" id="JACHLP010000012">
    <property type="protein sequence ID" value="MBB4845865.1"/>
    <property type="molecule type" value="Genomic_DNA"/>
</dbReference>
<dbReference type="Pfam" id="PF00656">
    <property type="entry name" value="Peptidase_C14"/>
    <property type="match status" value="1"/>
</dbReference>
<accession>A0A840LFS5</accession>
<dbReference type="GO" id="GO:0006508">
    <property type="term" value="P:proteolysis"/>
    <property type="evidence" value="ECO:0007669"/>
    <property type="project" value="InterPro"/>
</dbReference>
<dbReference type="GO" id="GO:0004197">
    <property type="term" value="F:cysteine-type endopeptidase activity"/>
    <property type="evidence" value="ECO:0007669"/>
    <property type="project" value="InterPro"/>
</dbReference>
<dbReference type="PANTHER" id="PTHR48104:SF30">
    <property type="entry name" value="METACASPASE-1"/>
    <property type="match status" value="1"/>
</dbReference>
<feature type="domain" description="Peptidase C14 caspase" evidence="1">
    <location>
        <begin position="35"/>
        <end position="290"/>
    </location>
</feature>
<evidence type="ECO:0000313" key="3">
    <source>
        <dbReference type="Proteomes" id="UP000562027"/>
    </source>
</evidence>
<proteinExistence type="predicted"/>
<name>A0A840LFS5_9BURK</name>
<dbReference type="GO" id="GO:0005737">
    <property type="term" value="C:cytoplasm"/>
    <property type="evidence" value="ECO:0007669"/>
    <property type="project" value="TreeGrafter"/>
</dbReference>